<accession>A0A914NV94</accession>
<feature type="signal peptide" evidence="2">
    <location>
        <begin position="1"/>
        <end position="18"/>
    </location>
</feature>
<evidence type="ECO:0000313" key="3">
    <source>
        <dbReference type="Proteomes" id="UP000887563"/>
    </source>
</evidence>
<protein>
    <submittedName>
        <fullName evidence="4">Candidate secreted effector</fullName>
    </submittedName>
</protein>
<evidence type="ECO:0000256" key="1">
    <source>
        <dbReference type="SAM" id="MobiDB-lite"/>
    </source>
</evidence>
<feature type="region of interest" description="Disordered" evidence="1">
    <location>
        <begin position="23"/>
        <end position="98"/>
    </location>
</feature>
<reference evidence="4" key="1">
    <citation type="submission" date="2022-11" db="UniProtKB">
        <authorList>
            <consortium name="WormBaseParasite"/>
        </authorList>
    </citation>
    <scope>IDENTIFICATION</scope>
</reference>
<feature type="compositionally biased region" description="Low complexity" evidence="1">
    <location>
        <begin position="74"/>
        <end position="85"/>
    </location>
</feature>
<dbReference type="AlphaFoldDB" id="A0A914NV94"/>
<evidence type="ECO:0000256" key="2">
    <source>
        <dbReference type="SAM" id="SignalP"/>
    </source>
</evidence>
<keyword evidence="2" id="KW-0732">Signal</keyword>
<feature type="compositionally biased region" description="Gly residues" evidence="1">
    <location>
        <begin position="57"/>
        <end position="66"/>
    </location>
</feature>
<organism evidence="3 4">
    <name type="scientific">Meloidogyne incognita</name>
    <name type="common">Southern root-knot nematode worm</name>
    <name type="synonym">Oxyuris incognita</name>
    <dbReference type="NCBI Taxonomy" id="6306"/>
    <lineage>
        <taxon>Eukaryota</taxon>
        <taxon>Metazoa</taxon>
        <taxon>Ecdysozoa</taxon>
        <taxon>Nematoda</taxon>
        <taxon>Chromadorea</taxon>
        <taxon>Rhabditida</taxon>
        <taxon>Tylenchina</taxon>
        <taxon>Tylenchomorpha</taxon>
        <taxon>Tylenchoidea</taxon>
        <taxon>Meloidogynidae</taxon>
        <taxon>Meloidogyninae</taxon>
        <taxon>Meloidogyne</taxon>
        <taxon>Meloidogyne incognita group</taxon>
    </lineage>
</organism>
<sequence length="111" mass="12279">MFIIKIIFISILIKFLIAREKERPSNVAEPSSSTTENTLPGQQQEDIVIEVFDMRGPPGGRAGRNVGGTNTHTGQEGLQQQQQGRQEGDHGNTTVTIQHIRARRDPCCVIL</sequence>
<name>A0A914NV94_MELIC</name>
<feature type="compositionally biased region" description="Polar residues" evidence="1">
    <location>
        <begin position="28"/>
        <end position="45"/>
    </location>
</feature>
<evidence type="ECO:0000313" key="4">
    <source>
        <dbReference type="WBParaSite" id="Minc3s10381g44035"/>
    </source>
</evidence>
<keyword evidence="3" id="KW-1185">Reference proteome</keyword>
<dbReference type="WBParaSite" id="Minc3s10381g44035">
    <property type="protein sequence ID" value="Minc3s10381g44035"/>
    <property type="gene ID" value="Minc3s10381g44035"/>
</dbReference>
<dbReference type="Proteomes" id="UP000887563">
    <property type="component" value="Unplaced"/>
</dbReference>
<feature type="chain" id="PRO_5037989850" evidence="2">
    <location>
        <begin position="19"/>
        <end position="111"/>
    </location>
</feature>
<proteinExistence type="predicted"/>